<protein>
    <recommendedName>
        <fullName evidence="1">Hemimethylated DNA-binding domain-containing protein</fullName>
    </recommendedName>
</protein>
<dbReference type="PANTHER" id="PTHR31350">
    <property type="entry name" value="SI:DKEY-261L7.2"/>
    <property type="match status" value="1"/>
</dbReference>
<dbReference type="SUPFAM" id="SSF141255">
    <property type="entry name" value="YccV-like"/>
    <property type="match status" value="1"/>
</dbReference>
<dbReference type="NCBIfam" id="TIGR02097">
    <property type="entry name" value="yccV"/>
    <property type="match status" value="1"/>
</dbReference>
<keyword evidence="3" id="KW-1185">Reference proteome</keyword>
<gene>
    <name evidence="2" type="ORF">AOCH_007190</name>
</gene>
<evidence type="ECO:0000313" key="2">
    <source>
        <dbReference type="EMBL" id="KKK12880.1"/>
    </source>
</evidence>
<dbReference type="VEuPathDB" id="FungiDB:P175DRAFT_0457735"/>
<dbReference type="Pfam" id="PF13369">
    <property type="entry name" value="Transglut_core2"/>
    <property type="match status" value="1"/>
</dbReference>
<accession>A0A0F8W4P1</accession>
<dbReference type="PANTHER" id="PTHR31350:SF27">
    <property type="entry name" value="HEMIMETHYLATED DNA-BINDING DOMAIN-CONTAINING PROTEIN"/>
    <property type="match status" value="1"/>
</dbReference>
<dbReference type="InterPro" id="IPR032698">
    <property type="entry name" value="SirB1_N"/>
</dbReference>
<dbReference type="InterPro" id="IPR011722">
    <property type="entry name" value="Hemimethylated_DNA-bd_dom"/>
</dbReference>
<dbReference type="Gene3D" id="2.30.30.390">
    <property type="entry name" value="Hemimethylated DNA-binding domain"/>
    <property type="match status" value="1"/>
</dbReference>
<evidence type="ECO:0000313" key="3">
    <source>
        <dbReference type="Proteomes" id="UP000034947"/>
    </source>
</evidence>
<organism evidence="2 3">
    <name type="scientific">Aspergillus ochraceoroseus</name>
    <dbReference type="NCBI Taxonomy" id="138278"/>
    <lineage>
        <taxon>Eukaryota</taxon>
        <taxon>Fungi</taxon>
        <taxon>Dikarya</taxon>
        <taxon>Ascomycota</taxon>
        <taxon>Pezizomycotina</taxon>
        <taxon>Eurotiomycetes</taxon>
        <taxon>Eurotiomycetidae</taxon>
        <taxon>Eurotiales</taxon>
        <taxon>Aspergillaceae</taxon>
        <taxon>Aspergillus</taxon>
        <taxon>Aspergillus subgen. Nidulantes</taxon>
    </lineage>
</organism>
<evidence type="ECO:0000259" key="1">
    <source>
        <dbReference type="SMART" id="SM00992"/>
    </source>
</evidence>
<reference evidence="2 3" key="1">
    <citation type="submission" date="2015-02" db="EMBL/GenBank/DDBJ databases">
        <title>Draft Genome Sequences of Two Closely-Related Aflatoxigenic Aspergillus Species Obtained from the Cote d'Ivoire.</title>
        <authorList>
            <person name="Moore G.G."/>
            <person name="Beltz S.B."/>
            <person name="Mack B.M."/>
        </authorList>
    </citation>
    <scope>NUCLEOTIDE SEQUENCE [LARGE SCALE GENOMIC DNA]</scope>
    <source>
        <strain evidence="2 3">SRRC1432</strain>
    </source>
</reference>
<sequence>MPAKLSSPISAVDWKALYISRHLVDCATSQLLDSILTSQAGRIEKFQSVINLGYDAKDTLLRHISIDSAAEDYLARRFVASVCPLEFPLFLTLTSSTGTSYYAQALLTCLHRSIAIPEWARLRSDDAVPLIRALGAFDLFIPESGYGNIDEIKIRLNGIASRLSLNYPDIGKLSVRKRAKIIATYLRANNLTGIEPGREYHCLAHNFLGIALNDPGHNSLPLVSAAIYCHVAQRLGLNARPCGFPFHVHVIIMPPAGSDVDGNFVSANIRGEPIYMDPFRTDNETPVADLRSQLNFLGASPMEQTTFLDESWTSEIVLRCSKNILNSVQRITQFPRAQLIPVDVVCAKYAALWSCLLLSDPSRPAELRHPLLGLMELLATDFPSDIYLIEQYIAPIFHDTLEFEHIRENLHIIRRVDEIPKQVKQRSPEHKGVIYRVGQVFRHRRYNYTAIITGWDAECGAGDDWMRRMGIDRLQSGRHQSFYHVMCVGPFSFAIGILTFLPQSVEDKNVRYVAEENIQAISPDISELPPTLVAIAGKYFKRWDEVRREFVSNIKDEYPDD</sequence>
<dbReference type="InterPro" id="IPR036623">
    <property type="entry name" value="Hemimethylated_DNA-bd_sf"/>
</dbReference>
<dbReference type="GO" id="GO:0003677">
    <property type="term" value="F:DNA binding"/>
    <property type="evidence" value="ECO:0007669"/>
    <property type="project" value="InterPro"/>
</dbReference>
<name>A0A0F8W4P1_9EURO</name>
<dbReference type="Proteomes" id="UP000034947">
    <property type="component" value="Unassembled WGS sequence"/>
</dbReference>
<dbReference type="EMBL" id="JYKN01003362">
    <property type="protein sequence ID" value="KKK12880.1"/>
    <property type="molecule type" value="Genomic_DNA"/>
</dbReference>
<dbReference type="OrthoDB" id="28868at2759"/>
<proteinExistence type="predicted"/>
<comment type="caution">
    <text evidence="2">The sequence shown here is derived from an EMBL/GenBank/DDBJ whole genome shotgun (WGS) entry which is preliminary data.</text>
</comment>
<dbReference type="SMART" id="SM00992">
    <property type="entry name" value="YccV-like"/>
    <property type="match status" value="1"/>
</dbReference>
<dbReference type="AlphaFoldDB" id="A0A0F8W4P1"/>
<feature type="domain" description="Hemimethylated DNA-binding" evidence="1">
    <location>
        <begin position="432"/>
        <end position="553"/>
    </location>
</feature>
<dbReference type="Pfam" id="PF08755">
    <property type="entry name" value="YccV-like"/>
    <property type="match status" value="1"/>
</dbReference>